<keyword evidence="3" id="KW-1185">Reference proteome</keyword>
<proteinExistence type="predicted"/>
<evidence type="ECO:0000256" key="1">
    <source>
        <dbReference type="SAM" id="MobiDB-lite"/>
    </source>
</evidence>
<gene>
    <name evidence="2" type="ORF">DICVIV_01124</name>
</gene>
<feature type="region of interest" description="Disordered" evidence="1">
    <location>
        <begin position="734"/>
        <end position="767"/>
    </location>
</feature>
<dbReference type="OrthoDB" id="5842862at2759"/>
<name>A0A0D8Y722_DICVI</name>
<sequence length="1322" mass="151495">MSARMVDRIAALNDGKRTKVGMANCFEDRTALDCIDVCLKESENMQEDAVALAIATAVYSLRVDRTHNDAQETRYTFIRGKSDAEKAMLLATGENLENTKDKRRKKRAEKDVEAKKSQEIEGDECDLSNLYQSDWMKLSDSDNFDYTFGLTFPAKGSALRHWNFAQEFLERVESRRIDKRKTRRKRKLIPWKKIPVIDFCPIYTDFVQVTANLESDRVDALVVLRARRDVTGRIIILHNAMLRNPASRIRCIGKVELPIVEQCKAADDPGERFSYVEKNADKTLYTFKKPPKGTCLARIAPFIRVPVNKYANPKNRKIEDILFKEVIDVKPVDTDDCSLRNFIENAWQRLELQTLDDADLVRVNFDSSDKELSAAVPEFDRKLQPETKDSGKSLLSRLKDLHTKHLPDFEMLKSELKEMALGRCNNIVKELFNTSTRLTEAAVEEEVGEEDFKEWKTSRFLESVSSSKEYSFDDSLQSVFSKLFASYSPGDDSIQQRKHEVGAIIGTGQSAVEWCVPESRILDDISNVIKRGIHPDIRYMDATYHMKVFKFKVTVEQAHESLRQAERIGVGMTPEELAILKQKCFRPGRYNGIRDSGKVSVGFIMNSYRVDPWSSDETTTCFTKHYFSCCSYPKLEGALLQLRNDIQETAKKISPDSWYYRKENMETIDENRKNWRIRLKEAMSLFVSYMVKSEEKLYREKRTLPKLPQRSLITRRQPLSSVKNMESMLECRSSTDSSIQVNSLDPQQADTNRSSSDGHKVERSNINNDIDDDCDGNIIDDCSFVFPDNVCTNVEEEVCSIAEKIVDKANSTCFLDNVNESCRKSERRIKSDNVEEPPKKREKKKAEPDVKKEHFEQEYFAKSEVHKCIALKDRFLIADPRALTRSEDVIFARKKPFTSNLLEECKFENLVKPGLLCRGVYPGVKLEIKDSNDRFIGTLERCPKNVDVRSNMGTPNVELDVYDVWLTTFGGFRVFTDDDRTVLDIPRHIQLRSEDVINHSESEEVGGCMDNSFNDSVSYPNDTVSKKDRFYDIRPDEFKAIGINVKNLVPNKDFYSMTKEERAAAVAAEFEAIDALGPKKEDGYVISIMDFSCRVVPYHLNTAKMKRVMKSILSNPLLAYDKVLYTRRALLARRRAVERNKSQQRGPEVYFKKLDRSLDSSLGPLAEKILEKRNPMDITALDPVDVLEALTYRNFDDIDAEEEPRNTCDPTTTGVEESMRQFAAEVRQADFKVQGLHTFSSVMQCLPRRMGNTGKYVNVANALAVTLYMCNENTLTLVQERVNSKDKNVSVNEGEPWMGNFIITNAFDSCILNNEDDEINSL</sequence>
<reference evidence="3" key="2">
    <citation type="journal article" date="2016" name="Sci. Rep.">
        <title>Dictyocaulus viviparus genome, variome and transcriptome elucidate lungworm biology and support future intervention.</title>
        <authorList>
            <person name="McNulty S.N."/>
            <person name="Strube C."/>
            <person name="Rosa B.A."/>
            <person name="Martin J.C."/>
            <person name="Tyagi R."/>
            <person name="Choi Y.J."/>
            <person name="Wang Q."/>
            <person name="Hallsworth Pepin K."/>
            <person name="Zhang X."/>
            <person name="Ozersky P."/>
            <person name="Wilson R.K."/>
            <person name="Sternberg P.W."/>
            <person name="Gasser R.B."/>
            <person name="Mitreva M."/>
        </authorList>
    </citation>
    <scope>NUCLEOTIDE SEQUENCE [LARGE SCALE GENOMIC DNA]</scope>
    <source>
        <strain evidence="3">HannoverDv2000</strain>
    </source>
</reference>
<feature type="region of interest" description="Disordered" evidence="1">
    <location>
        <begin position="826"/>
        <end position="848"/>
    </location>
</feature>
<reference evidence="2 3" key="1">
    <citation type="submission" date="2013-11" db="EMBL/GenBank/DDBJ databases">
        <title>Draft genome of the bovine lungworm Dictyocaulus viviparus.</title>
        <authorList>
            <person name="Mitreva M."/>
        </authorList>
    </citation>
    <scope>NUCLEOTIDE SEQUENCE [LARGE SCALE GENOMIC DNA]</scope>
    <source>
        <strain evidence="2 3">HannoverDv2000</strain>
    </source>
</reference>
<organism evidence="2 3">
    <name type="scientific">Dictyocaulus viviparus</name>
    <name type="common">Bovine lungworm</name>
    <dbReference type="NCBI Taxonomy" id="29172"/>
    <lineage>
        <taxon>Eukaryota</taxon>
        <taxon>Metazoa</taxon>
        <taxon>Ecdysozoa</taxon>
        <taxon>Nematoda</taxon>
        <taxon>Chromadorea</taxon>
        <taxon>Rhabditida</taxon>
        <taxon>Rhabditina</taxon>
        <taxon>Rhabditomorpha</taxon>
        <taxon>Strongyloidea</taxon>
        <taxon>Metastrongylidae</taxon>
        <taxon>Dictyocaulus</taxon>
    </lineage>
</organism>
<feature type="compositionally biased region" description="Polar residues" evidence="1">
    <location>
        <begin position="734"/>
        <end position="755"/>
    </location>
</feature>
<evidence type="ECO:0000313" key="3">
    <source>
        <dbReference type="Proteomes" id="UP000053766"/>
    </source>
</evidence>
<dbReference type="Proteomes" id="UP000053766">
    <property type="component" value="Unassembled WGS sequence"/>
</dbReference>
<dbReference type="EMBL" id="KN716161">
    <property type="protein sequence ID" value="KJH52663.1"/>
    <property type="molecule type" value="Genomic_DNA"/>
</dbReference>
<evidence type="ECO:0000313" key="2">
    <source>
        <dbReference type="EMBL" id="KJH52663.1"/>
    </source>
</evidence>
<accession>A0A0D8Y722</accession>
<protein>
    <submittedName>
        <fullName evidence="2">Uncharacterized protein</fullName>
    </submittedName>
</protein>